<dbReference type="InterPro" id="IPR049566">
    <property type="entry name" value="WDR59_RTC1-like_RING_Znf"/>
</dbReference>
<proteinExistence type="predicted"/>
<name>A0ABD0YAT3_9HEMI</name>
<evidence type="ECO:0000313" key="5">
    <source>
        <dbReference type="Proteomes" id="UP001558652"/>
    </source>
</evidence>
<evidence type="ECO:0000313" key="4">
    <source>
        <dbReference type="EMBL" id="KAL1124371.1"/>
    </source>
</evidence>
<sequence length="557" mass="61795">MEPITTMSATTAPTQPKTLHQEFSLVNFNIRNIIVDSMDPDKRTCTLTANANGSVAALHISFPANYPHNIAPIFQFAAGTTVDSATKAKLLKVLKQTSMARVKKNRSCLEPCIRQFVTQLEQLTQTDEPEKAQISRMPESLLQQSRMYNSFPDAFIPFPRTSGAKFSGVDILVCFGCTVGPRNSSSRSEQPKPRALSELSNFSESPITLSSFYYHDRGQTRSRVGRGMSRGRSYKTQKAAVVVFDASGLFPIQRDLAEKYVLDSTDVPGMCQKNSAIAGNLGRKDLAQAWSLAALAATPPTTDLDEDFPWAFHPLSIGMIHSLISHYAKQSDIQTAAMLCCAFGTKCESNESLKNKNLTKGVNISPGGSPYHTIHQVDSSMESWVIPVMKQNRSNSWSESLDDTALLSNIVEHFPLAVESDKSRSHICRVALDDYWLYEQYKLSYAEILHRWRLLDARAQVMKYVMYSHEPHRGVELVTECPTCKKSCREPQCSNCKKLTFQCIICHTSIKGGANACLVCGHGGHTQHMREWFATNNECATGCGCQCLTETAALFDP</sequence>
<dbReference type="PANTHER" id="PTHR46170">
    <property type="entry name" value="GATOR COMPLEX PROTEIN WDR59"/>
    <property type="match status" value="1"/>
</dbReference>
<organism evidence="4 5">
    <name type="scientific">Ranatra chinensis</name>
    <dbReference type="NCBI Taxonomy" id="642074"/>
    <lineage>
        <taxon>Eukaryota</taxon>
        <taxon>Metazoa</taxon>
        <taxon>Ecdysozoa</taxon>
        <taxon>Arthropoda</taxon>
        <taxon>Hexapoda</taxon>
        <taxon>Insecta</taxon>
        <taxon>Pterygota</taxon>
        <taxon>Neoptera</taxon>
        <taxon>Paraneoptera</taxon>
        <taxon>Hemiptera</taxon>
        <taxon>Heteroptera</taxon>
        <taxon>Panheteroptera</taxon>
        <taxon>Nepomorpha</taxon>
        <taxon>Nepidae</taxon>
        <taxon>Ranatrinae</taxon>
        <taxon>Ranatra</taxon>
    </lineage>
</organism>
<dbReference type="Pfam" id="PF17120">
    <property type="entry name" value="zf-RING_16"/>
    <property type="match status" value="1"/>
</dbReference>
<reference evidence="4 5" key="1">
    <citation type="submission" date="2024-07" db="EMBL/GenBank/DDBJ databases">
        <title>Chromosome-level genome assembly of the water stick insect Ranatra chinensis (Heteroptera: Nepidae).</title>
        <authorList>
            <person name="Liu X."/>
        </authorList>
    </citation>
    <scope>NUCLEOTIDE SEQUENCE [LARGE SCALE GENOMIC DNA]</scope>
    <source>
        <strain evidence="4">Cailab_2021Rc</strain>
        <tissue evidence="4">Muscle</tissue>
    </source>
</reference>
<dbReference type="PANTHER" id="PTHR46170:SF1">
    <property type="entry name" value="GATOR COMPLEX PROTEIN WDR59"/>
    <property type="match status" value="1"/>
</dbReference>
<comment type="caution">
    <text evidence="4">The sequence shown here is derived from an EMBL/GenBank/DDBJ whole genome shotgun (WGS) entry which is preliminary data.</text>
</comment>
<keyword evidence="1" id="KW-0853">WD repeat</keyword>
<keyword evidence="5" id="KW-1185">Reference proteome</keyword>
<dbReference type="InterPro" id="IPR049567">
    <property type="entry name" value="WDR59-like"/>
</dbReference>
<dbReference type="Proteomes" id="UP001558652">
    <property type="component" value="Unassembled WGS sequence"/>
</dbReference>
<evidence type="ECO:0000256" key="2">
    <source>
        <dbReference type="ARBA" id="ARBA00022737"/>
    </source>
</evidence>
<keyword evidence="2" id="KW-0677">Repeat</keyword>
<protein>
    <recommendedName>
        <fullName evidence="3">RWD domain-containing protein</fullName>
    </recommendedName>
</protein>
<dbReference type="InterPro" id="IPR006575">
    <property type="entry name" value="RWD_dom"/>
</dbReference>
<dbReference type="CDD" id="cd16692">
    <property type="entry name" value="mRING-H2-C3H3C2_WDR59"/>
    <property type="match status" value="1"/>
</dbReference>
<evidence type="ECO:0000259" key="3">
    <source>
        <dbReference type="PROSITE" id="PS50908"/>
    </source>
</evidence>
<feature type="domain" description="RWD" evidence="3">
    <location>
        <begin position="21"/>
        <end position="123"/>
    </location>
</feature>
<evidence type="ECO:0000256" key="1">
    <source>
        <dbReference type="ARBA" id="ARBA00022574"/>
    </source>
</evidence>
<dbReference type="EMBL" id="JBFDAA010000010">
    <property type="protein sequence ID" value="KAL1124371.1"/>
    <property type="molecule type" value="Genomic_DNA"/>
</dbReference>
<accession>A0ABD0YAT3</accession>
<gene>
    <name evidence="4" type="ORF">AAG570_001000</name>
</gene>
<dbReference type="PROSITE" id="PS50908">
    <property type="entry name" value="RWD"/>
    <property type="match status" value="1"/>
</dbReference>
<dbReference type="InterPro" id="IPR039456">
    <property type="entry name" value="WDR59_mRING-H2-C3H3C2"/>
</dbReference>
<dbReference type="AlphaFoldDB" id="A0ABD0YAT3"/>